<dbReference type="RefSeq" id="WP_093752199.1">
    <property type="nucleotide sequence ID" value="NZ_FNNG01000005.1"/>
</dbReference>
<keyword evidence="7" id="KW-0347">Helicase</keyword>
<evidence type="ECO:0000256" key="1">
    <source>
        <dbReference type="ARBA" id="ARBA00006847"/>
    </source>
</evidence>
<dbReference type="Pfam" id="PF22590">
    <property type="entry name" value="Cas3-like_C_2"/>
    <property type="match status" value="1"/>
</dbReference>
<dbReference type="InterPro" id="IPR014001">
    <property type="entry name" value="Helicase_ATP-bd"/>
</dbReference>
<dbReference type="NCBIfam" id="TIGR01587">
    <property type="entry name" value="cas3_core"/>
    <property type="match status" value="1"/>
</dbReference>
<dbReference type="AlphaFoldDB" id="A0A1H2XE82"/>
<dbReference type="InterPro" id="IPR006935">
    <property type="entry name" value="Helicase/UvrB_N"/>
</dbReference>
<protein>
    <submittedName>
        <fullName evidence="12">CRISPR-associated helicase, Cas3 family</fullName>
    </submittedName>
</protein>
<keyword evidence="13" id="KW-1185">Reference proteome</keyword>
<keyword evidence="4" id="KW-0479">Metal-binding</keyword>
<accession>A0A1H2XE82</accession>
<dbReference type="PROSITE" id="PS51643">
    <property type="entry name" value="HD_CAS3"/>
    <property type="match status" value="1"/>
</dbReference>
<dbReference type="GO" id="GO:0003677">
    <property type="term" value="F:DNA binding"/>
    <property type="evidence" value="ECO:0007669"/>
    <property type="project" value="InterPro"/>
</dbReference>
<dbReference type="Proteomes" id="UP000198828">
    <property type="component" value="Unassembled WGS sequence"/>
</dbReference>
<comment type="similarity">
    <text evidence="2">In the central section; belongs to the CRISPR-associated helicase Cas3 family.</text>
</comment>
<dbReference type="InterPro" id="IPR038257">
    <property type="entry name" value="CRISPR-assoc_Cas3_HD_sf"/>
</dbReference>
<sequence length="833" mass="98264">MTTYSHVKKDDFGNIIYQKELKQHLREVAEGGGICPPLPNKSDDFWLKNTSRIVGYCHDFGKYTSYFQEYLLEDKRQPPYHYHSYISSIWTYYILEKEKANILNNTSIISDWAKYSSLLGHLAVFFHHDELGSLDVVISEDIFDEFLKVTFSTTDWLDKIKMVEVQSKNILNIKDEINAYYTEVLGYEVDIKDFCNNVEDIITSLSRLKDEFINEESNVRLKCCLFLQLLFSILVDADKRSAANINFIERKEISEDIVEKYVNTNFTDELVTLLDYIRKDFFKIANEKIDDFDINQRIYTITSPTGSGKTLTSLSVALKMRKKIKRYKNYTPRIIYSLPYTSIIDQNYQVYEDVLMQLDDFKMSQSAYLLKHHHLSEIKYKDGGIDKPIDESVLLTESWESEIIVTTFYQLLHTIIGFKNQYLKKYRQIVGSIIILDEVQNVPGEYWLLVEEVFTRISEYFGCYIILLTATKPLIFTKNQAQEWMPEEKIKEYYTKLNRTEIVRHYPNNENGIYFSMDEWMSWFRSIYDERKSYMLLFNTIDASIKIYNKILEDETFDGVEKFYLSTNITPFERLERINRVDKLLKKKEPVILVTTQVVEAGVDLDFDEIVRDLAPIDSIVQAAGRGNRKGEKEAATVHITPIIRGKISDCTLVYGNIHTNIAKEMVTGTMEEKDYYNWIENYFEEKYKSINKDISKKLLDAFKKMLFHSENKENNQMYISDFRLVKQRPDMCEVFIELDIEDQQGMTATDYWNIYIEKVVQEKDFIKRKEAFNKIRRNFLSYVISVPIMRAISLNPNPQGKIIKPEQSLEYYYLKDSTGFIRKIEDTDTWLI</sequence>
<dbReference type="GO" id="GO:0046872">
    <property type="term" value="F:metal ion binding"/>
    <property type="evidence" value="ECO:0007669"/>
    <property type="project" value="UniProtKB-KW"/>
</dbReference>
<dbReference type="CDD" id="cd09641">
    <property type="entry name" value="Cas3''_I"/>
    <property type="match status" value="1"/>
</dbReference>
<dbReference type="SUPFAM" id="SSF52540">
    <property type="entry name" value="P-loop containing nucleoside triphosphate hydrolases"/>
    <property type="match status" value="1"/>
</dbReference>
<evidence type="ECO:0000313" key="12">
    <source>
        <dbReference type="EMBL" id="SDW90579.1"/>
    </source>
</evidence>
<dbReference type="InterPro" id="IPR006474">
    <property type="entry name" value="Helicase_Cas3_CRISPR-ass_core"/>
</dbReference>
<dbReference type="PROSITE" id="PS51192">
    <property type="entry name" value="HELICASE_ATP_BIND_1"/>
    <property type="match status" value="1"/>
</dbReference>
<keyword evidence="8" id="KW-0067">ATP-binding</keyword>
<dbReference type="InterPro" id="IPR054712">
    <property type="entry name" value="Cas3-like_dom"/>
</dbReference>
<dbReference type="InterPro" id="IPR006483">
    <property type="entry name" value="CRISPR-assoc_Cas3_HD"/>
</dbReference>
<proteinExistence type="inferred from homology"/>
<evidence type="ECO:0000256" key="4">
    <source>
        <dbReference type="ARBA" id="ARBA00022723"/>
    </source>
</evidence>
<dbReference type="SMART" id="SM00487">
    <property type="entry name" value="DEXDc"/>
    <property type="match status" value="1"/>
</dbReference>
<gene>
    <name evidence="12" type="ORF">SAMN05660923_01407</name>
</gene>
<dbReference type="Pfam" id="PF04851">
    <property type="entry name" value="ResIII"/>
    <property type="match status" value="1"/>
</dbReference>
<feature type="domain" description="Helicase ATP-binding" evidence="10">
    <location>
        <begin position="290"/>
        <end position="471"/>
    </location>
</feature>
<dbReference type="NCBIfam" id="TIGR01596">
    <property type="entry name" value="cas3_HD"/>
    <property type="match status" value="1"/>
</dbReference>
<reference evidence="12 13" key="1">
    <citation type="submission" date="2016-10" db="EMBL/GenBank/DDBJ databases">
        <authorList>
            <person name="de Groot N.N."/>
        </authorList>
    </citation>
    <scope>NUCLEOTIDE SEQUENCE [LARGE SCALE GENOMIC DNA]</scope>
    <source>
        <strain evidence="12 13">DSM 23310</strain>
    </source>
</reference>
<evidence type="ECO:0000256" key="6">
    <source>
        <dbReference type="ARBA" id="ARBA00022801"/>
    </source>
</evidence>
<dbReference type="EMBL" id="FNNG01000005">
    <property type="protein sequence ID" value="SDW90579.1"/>
    <property type="molecule type" value="Genomic_DNA"/>
</dbReference>
<feature type="domain" description="HD Cas3-type" evidence="11">
    <location>
        <begin position="14"/>
        <end position="241"/>
    </location>
</feature>
<comment type="similarity">
    <text evidence="1">In the N-terminal section; belongs to the CRISPR-associated nuclease Cas3-HD family.</text>
</comment>
<dbReference type="InterPro" id="IPR027417">
    <property type="entry name" value="P-loop_NTPase"/>
</dbReference>
<evidence type="ECO:0000256" key="2">
    <source>
        <dbReference type="ARBA" id="ARBA00009046"/>
    </source>
</evidence>
<name>A0A1H2XE82_9FIRM</name>
<keyword evidence="3" id="KW-0540">Nuclease</keyword>
<dbReference type="GO" id="GO:0004386">
    <property type="term" value="F:helicase activity"/>
    <property type="evidence" value="ECO:0007669"/>
    <property type="project" value="UniProtKB-KW"/>
</dbReference>
<evidence type="ECO:0000259" key="10">
    <source>
        <dbReference type="PROSITE" id="PS51192"/>
    </source>
</evidence>
<dbReference type="Gene3D" id="3.40.50.300">
    <property type="entry name" value="P-loop containing nucleotide triphosphate hydrolases"/>
    <property type="match status" value="2"/>
</dbReference>
<organism evidence="12 13">
    <name type="scientific">Tepidimicrobium xylanilyticum</name>
    <dbReference type="NCBI Taxonomy" id="1123352"/>
    <lineage>
        <taxon>Bacteria</taxon>
        <taxon>Bacillati</taxon>
        <taxon>Bacillota</taxon>
        <taxon>Tissierellia</taxon>
        <taxon>Tissierellales</taxon>
        <taxon>Tepidimicrobiaceae</taxon>
        <taxon>Tepidimicrobium</taxon>
    </lineage>
</organism>
<evidence type="ECO:0000259" key="11">
    <source>
        <dbReference type="PROSITE" id="PS51643"/>
    </source>
</evidence>
<evidence type="ECO:0000256" key="9">
    <source>
        <dbReference type="ARBA" id="ARBA00023118"/>
    </source>
</evidence>
<dbReference type="GO" id="GO:0005524">
    <property type="term" value="F:ATP binding"/>
    <property type="evidence" value="ECO:0007669"/>
    <property type="project" value="UniProtKB-KW"/>
</dbReference>
<keyword evidence="6" id="KW-0378">Hydrolase</keyword>
<dbReference type="OrthoDB" id="9810236at2"/>
<evidence type="ECO:0000313" key="13">
    <source>
        <dbReference type="Proteomes" id="UP000198828"/>
    </source>
</evidence>
<evidence type="ECO:0000256" key="5">
    <source>
        <dbReference type="ARBA" id="ARBA00022741"/>
    </source>
</evidence>
<dbReference type="Gene3D" id="1.10.3210.30">
    <property type="match status" value="1"/>
</dbReference>
<dbReference type="GO" id="GO:0051607">
    <property type="term" value="P:defense response to virus"/>
    <property type="evidence" value="ECO:0007669"/>
    <property type="project" value="UniProtKB-KW"/>
</dbReference>
<dbReference type="CDD" id="cd17930">
    <property type="entry name" value="DEXHc_cas3"/>
    <property type="match status" value="1"/>
</dbReference>
<evidence type="ECO:0000256" key="8">
    <source>
        <dbReference type="ARBA" id="ARBA00022840"/>
    </source>
</evidence>
<keyword evidence="9" id="KW-0051">Antiviral defense</keyword>
<dbReference type="GO" id="GO:0004518">
    <property type="term" value="F:nuclease activity"/>
    <property type="evidence" value="ECO:0007669"/>
    <property type="project" value="UniProtKB-KW"/>
</dbReference>
<dbReference type="GO" id="GO:0016787">
    <property type="term" value="F:hydrolase activity"/>
    <property type="evidence" value="ECO:0007669"/>
    <property type="project" value="UniProtKB-KW"/>
</dbReference>
<keyword evidence="5" id="KW-0547">Nucleotide-binding</keyword>
<evidence type="ECO:0000256" key="7">
    <source>
        <dbReference type="ARBA" id="ARBA00022806"/>
    </source>
</evidence>
<evidence type="ECO:0000256" key="3">
    <source>
        <dbReference type="ARBA" id="ARBA00022722"/>
    </source>
</evidence>